<evidence type="ECO:0000313" key="1">
    <source>
        <dbReference type="EMBL" id="MBP2356065.1"/>
    </source>
</evidence>
<sequence length="93" mass="9784">MDELGRLVAATLELLAVVDARLAVLAEPVCDRAIDLGLIADLPLGEPGQRAIGEDLPVGCDERVEVADDRLFSGLADDRRFRDADLADAVGAG</sequence>
<comment type="caution">
    <text evidence="1">The sequence shown here is derived from an EMBL/GenBank/DDBJ whole genome shotgun (WGS) entry which is preliminary data.</text>
</comment>
<gene>
    <name evidence="1" type="ORF">JOF29_007175</name>
</gene>
<keyword evidence="2" id="KW-1185">Reference proteome</keyword>
<name>A0ABS4UWQ4_9ACTN</name>
<proteinExistence type="predicted"/>
<protein>
    <submittedName>
        <fullName evidence="1">Uncharacterized protein</fullName>
    </submittedName>
</protein>
<dbReference type="Proteomes" id="UP000755585">
    <property type="component" value="Unassembled WGS sequence"/>
</dbReference>
<organism evidence="1 2">
    <name type="scientific">Kribbella aluminosa</name>
    <dbReference type="NCBI Taxonomy" id="416017"/>
    <lineage>
        <taxon>Bacteria</taxon>
        <taxon>Bacillati</taxon>
        <taxon>Actinomycetota</taxon>
        <taxon>Actinomycetes</taxon>
        <taxon>Propionibacteriales</taxon>
        <taxon>Kribbellaceae</taxon>
        <taxon>Kribbella</taxon>
    </lineage>
</organism>
<evidence type="ECO:0000313" key="2">
    <source>
        <dbReference type="Proteomes" id="UP000755585"/>
    </source>
</evidence>
<reference evidence="1 2" key="1">
    <citation type="submission" date="2021-03" db="EMBL/GenBank/DDBJ databases">
        <title>Sequencing the genomes of 1000 actinobacteria strains.</title>
        <authorList>
            <person name="Klenk H.-P."/>
        </authorList>
    </citation>
    <scope>NUCLEOTIDE SEQUENCE [LARGE SCALE GENOMIC DNA]</scope>
    <source>
        <strain evidence="1 2">DSM 18824</strain>
    </source>
</reference>
<dbReference type="RefSeq" id="WP_209698642.1">
    <property type="nucleotide sequence ID" value="NZ_JAGINT010000002.1"/>
</dbReference>
<dbReference type="EMBL" id="JAGINT010000002">
    <property type="protein sequence ID" value="MBP2356065.1"/>
    <property type="molecule type" value="Genomic_DNA"/>
</dbReference>
<accession>A0ABS4UWQ4</accession>